<evidence type="ECO:0008006" key="7">
    <source>
        <dbReference type="Google" id="ProtNLM"/>
    </source>
</evidence>
<keyword evidence="3 5" id="KW-1133">Transmembrane helix</keyword>
<dbReference type="EMBL" id="LAZR01037137">
    <property type="protein sequence ID" value="KKL22998.1"/>
    <property type="molecule type" value="Genomic_DNA"/>
</dbReference>
<dbReference type="Pfam" id="PF09685">
    <property type="entry name" value="MamF_MmsF"/>
    <property type="match status" value="1"/>
</dbReference>
<feature type="transmembrane region" description="Helical" evidence="5">
    <location>
        <begin position="12"/>
        <end position="28"/>
    </location>
</feature>
<comment type="caution">
    <text evidence="6">The sequence shown here is derived from an EMBL/GenBank/DDBJ whole genome shotgun (WGS) entry which is preliminary data.</text>
</comment>
<evidence type="ECO:0000256" key="3">
    <source>
        <dbReference type="ARBA" id="ARBA00022989"/>
    </source>
</evidence>
<organism evidence="6">
    <name type="scientific">marine sediment metagenome</name>
    <dbReference type="NCBI Taxonomy" id="412755"/>
    <lineage>
        <taxon>unclassified sequences</taxon>
        <taxon>metagenomes</taxon>
        <taxon>ecological metagenomes</taxon>
    </lineage>
</organism>
<keyword evidence="2 5" id="KW-0812">Transmembrane</keyword>
<gene>
    <name evidence="6" type="ORF">LCGC14_2429810</name>
</gene>
<evidence type="ECO:0000256" key="5">
    <source>
        <dbReference type="SAM" id="Phobius"/>
    </source>
</evidence>
<evidence type="ECO:0000256" key="1">
    <source>
        <dbReference type="ARBA" id="ARBA00004141"/>
    </source>
</evidence>
<name>A0A0F9EG86_9ZZZZ</name>
<keyword evidence="4 5" id="KW-0472">Membrane</keyword>
<reference evidence="6" key="1">
    <citation type="journal article" date="2015" name="Nature">
        <title>Complex archaea that bridge the gap between prokaryotes and eukaryotes.</title>
        <authorList>
            <person name="Spang A."/>
            <person name="Saw J.H."/>
            <person name="Jorgensen S.L."/>
            <person name="Zaremba-Niedzwiedzka K."/>
            <person name="Martijn J."/>
            <person name="Lind A.E."/>
            <person name="van Eijk R."/>
            <person name="Schleper C."/>
            <person name="Guy L."/>
            <person name="Ettema T.J."/>
        </authorList>
    </citation>
    <scope>NUCLEOTIDE SEQUENCE</scope>
</reference>
<sequence length="102" mass="11582">MNNNEVNKGRLLAVLSYFGILSILPFLIQPKNKYAVSHGRQGLCIFAWIVIASFLSIMPFLGHFIFLFSVVFCFIFMVVGILRALAGRTWTVPLFGKYFTND</sequence>
<proteinExistence type="predicted"/>
<dbReference type="InterPro" id="IPR019109">
    <property type="entry name" value="MamF_MmsF"/>
</dbReference>
<comment type="subcellular location">
    <subcellularLocation>
        <location evidence="1">Membrane</location>
        <topology evidence="1">Multi-pass membrane protein</topology>
    </subcellularLocation>
</comment>
<evidence type="ECO:0000313" key="6">
    <source>
        <dbReference type="EMBL" id="KKL22998.1"/>
    </source>
</evidence>
<protein>
    <recommendedName>
        <fullName evidence="7">Chloroplast import component protein (Tic20)</fullName>
    </recommendedName>
</protein>
<evidence type="ECO:0000256" key="2">
    <source>
        <dbReference type="ARBA" id="ARBA00022692"/>
    </source>
</evidence>
<evidence type="ECO:0000256" key="4">
    <source>
        <dbReference type="ARBA" id="ARBA00023136"/>
    </source>
</evidence>
<feature type="transmembrane region" description="Helical" evidence="5">
    <location>
        <begin position="64"/>
        <end position="85"/>
    </location>
</feature>
<feature type="transmembrane region" description="Helical" evidence="5">
    <location>
        <begin position="40"/>
        <end position="58"/>
    </location>
</feature>
<dbReference type="AlphaFoldDB" id="A0A0F9EG86"/>
<accession>A0A0F9EG86</accession>